<evidence type="ECO:0000313" key="1">
    <source>
        <dbReference type="EMBL" id="MCI4393952.1"/>
    </source>
</evidence>
<gene>
    <name evidence="1" type="ORF">PGIGA_G00163740</name>
</gene>
<comment type="caution">
    <text evidence="1">The sequence shown here is derived from an EMBL/GenBank/DDBJ whole genome shotgun (WGS) entry which is preliminary data.</text>
</comment>
<organism evidence="1 2">
    <name type="scientific">Pangasianodon gigas</name>
    <name type="common">Mekong giant catfish</name>
    <name type="synonym">Pangasius gigas</name>
    <dbReference type="NCBI Taxonomy" id="30993"/>
    <lineage>
        <taxon>Eukaryota</taxon>
        <taxon>Metazoa</taxon>
        <taxon>Chordata</taxon>
        <taxon>Craniata</taxon>
        <taxon>Vertebrata</taxon>
        <taxon>Euteleostomi</taxon>
        <taxon>Actinopterygii</taxon>
        <taxon>Neopterygii</taxon>
        <taxon>Teleostei</taxon>
        <taxon>Ostariophysi</taxon>
        <taxon>Siluriformes</taxon>
        <taxon>Pangasiidae</taxon>
        <taxon>Pangasianodon</taxon>
    </lineage>
</organism>
<name>A0ACC5XS21_PANGG</name>
<protein>
    <submittedName>
        <fullName evidence="1">Uncharacterized protein</fullName>
    </submittedName>
</protein>
<evidence type="ECO:0000313" key="2">
    <source>
        <dbReference type="Proteomes" id="UP000829447"/>
    </source>
</evidence>
<proteinExistence type="predicted"/>
<keyword evidence="2" id="KW-1185">Reference proteome</keyword>
<accession>A0ACC5XS21</accession>
<reference evidence="1 2" key="1">
    <citation type="journal article" date="2022" name="bioRxiv">
        <title>An ancient truncated duplication of the anti-Mullerian hormone receptor type 2 gene is a potential conserved master sex determinant in the Pangasiidae catfish family.</title>
        <authorList>
            <person name="Wen M."/>
            <person name="Pan Q."/>
            <person name="Jouanno E."/>
            <person name="Montfort J."/>
            <person name="Zahm M."/>
            <person name="Cabau C."/>
            <person name="Klopp C."/>
            <person name="Iampietro C."/>
            <person name="Roques C."/>
            <person name="Bouchez O."/>
            <person name="Castinel A."/>
            <person name="Donnadieu C."/>
            <person name="Parrinello H."/>
            <person name="Poncet C."/>
            <person name="Belmonte E."/>
            <person name="Gautier V."/>
            <person name="Avarre J.-C."/>
            <person name="Dugue R."/>
            <person name="Gustiano R."/>
            <person name="Ha T.T.T."/>
            <person name="Campet M."/>
            <person name="Sriphairoj K."/>
            <person name="Ribolli J."/>
            <person name="de Almeida F.L."/>
            <person name="Desvignes T."/>
            <person name="Postlethwait J.H."/>
            <person name="Bucao C.F."/>
            <person name="Robinson-Rechavi M."/>
            <person name="Bobe J."/>
            <person name="Herpin A."/>
            <person name="Guiguen Y."/>
        </authorList>
    </citation>
    <scope>NUCLEOTIDE SEQUENCE [LARGE SCALE GENOMIC DNA]</scope>
    <source>
        <strain evidence="1">YG-Dec2019</strain>
    </source>
</reference>
<dbReference type="Proteomes" id="UP000829447">
    <property type="component" value="Linkage Group LG26"/>
</dbReference>
<sequence>MSSSPPHLHQREVMVRSQESTDCVTSAETREPQPTGCSLIADMVNSSCGTEPHLDKFKEHQPECEAVQFKESDKEVSISAAEQEAVSGPVVILSDMTQDNALQSTELALESANLQEIDTALIDFLPEVEQANVTTMETEEHSSDIKNEPQDQPDLESPIIKLIEEMYEVENGPKTTSSPEPQTSHKDQSSPKPSHEHSLDVNGDGMIFQEIAETRMDPKDRDDYEHLEETCFNSEIQLQAPEETETLEPPAKKRLRRRMGMCGLGDRKRKLPFDEQHCRQGLTGRRREEGAGKGNKGAQHLYNTVLENDSTTPMDHEGTTRPGCKENEEVLKDKENNSPAVMDDERTTGLAEKENSYALRNSMNKCIAVMNDEGTTEESPTEDRDVPKKGILEENDGTVVMDDMDAEQMVLEHELNLLEEISAGVGQTPLSPTIGKNLIQDEPSVAAATNDHEMEIATCGEEPDFPGTGMTNNGQDIEFNMKHDVLSQKQNLHADNKVDEDPDEIVTEVEVAEEVICSSRCATAEMSEGSVIVTKEVQEVPTNLEESEMKIEEQCPPNMAATEKHDPNGPELSLSTEKGLDPLFVDILGIATIASSEIQNAKGHGENDKPIPAVSESTEPARDTDNAEEISEAIAPPAGQENHMQCLLDQNAWDTSVNPSVAEQQVCNPSSTPAASELPQETDLSVPSLLYSMTDSQLHKIALSMELEDQLIPEGCDQQEDATELVRGLIGELSSLKYESEIQH</sequence>
<dbReference type="EMBL" id="CM040479">
    <property type="protein sequence ID" value="MCI4393952.1"/>
    <property type="molecule type" value="Genomic_DNA"/>
</dbReference>